<dbReference type="InterPro" id="IPR009866">
    <property type="entry name" value="NADH_UbQ_OxRdtase_NDUFB4_su"/>
</dbReference>
<dbReference type="GO" id="GO:0005743">
    <property type="term" value="C:mitochondrial inner membrane"/>
    <property type="evidence" value="ECO:0007669"/>
    <property type="project" value="UniProtKB-SubCell"/>
</dbReference>
<evidence type="ECO:0000256" key="12">
    <source>
        <dbReference type="ARBA" id="ARBA00030212"/>
    </source>
</evidence>
<keyword evidence="4" id="KW-0813">Transport</keyword>
<keyword evidence="10" id="KW-0496">Mitochondrion</keyword>
<gene>
    <name evidence="15" type="ORF">IWQ60_011709</name>
</gene>
<evidence type="ECO:0000256" key="2">
    <source>
        <dbReference type="ARBA" id="ARBA00007260"/>
    </source>
</evidence>
<dbReference type="EMBL" id="JANBPT010001400">
    <property type="protein sequence ID" value="KAJ1908270.1"/>
    <property type="molecule type" value="Genomic_DNA"/>
</dbReference>
<feature type="transmembrane region" description="Helical" evidence="14">
    <location>
        <begin position="37"/>
        <end position="54"/>
    </location>
</feature>
<keyword evidence="16" id="KW-1185">Reference proteome</keyword>
<protein>
    <recommendedName>
        <fullName evidence="3">NADH dehydrogenase [ubiquinone] 1 beta subcomplex subunit 4</fullName>
    </recommendedName>
    <alternativeName>
        <fullName evidence="12">Complex I-B15</fullName>
    </alternativeName>
    <alternativeName>
        <fullName evidence="13">NADH-ubiquinone oxidoreductase B15 subunit</fullName>
    </alternativeName>
</protein>
<keyword evidence="6 14" id="KW-0812">Transmembrane</keyword>
<keyword evidence="7" id="KW-0999">Mitochondrion inner membrane</keyword>
<evidence type="ECO:0000256" key="14">
    <source>
        <dbReference type="SAM" id="Phobius"/>
    </source>
</evidence>
<name>A0A9W7ZMC9_9FUNG</name>
<evidence type="ECO:0000256" key="7">
    <source>
        <dbReference type="ARBA" id="ARBA00022792"/>
    </source>
</evidence>
<sequence>MGSGPELLKHDPAIEKWVEMREAQHLNFRPTARNTRLGLLVYIAIPVIGYFVTAKTTNRWDFFLSREGEPLLKEERQKAIAAAATKQE</sequence>
<proteinExistence type="inferred from homology"/>
<keyword evidence="8" id="KW-0249">Electron transport</keyword>
<dbReference type="Pfam" id="PF07225">
    <property type="entry name" value="NDUF_B4"/>
    <property type="match status" value="1"/>
</dbReference>
<dbReference type="PANTHER" id="PTHR39476:SF1">
    <property type="entry name" value="NADH DEHYDROGENASE [UBIQUINONE] 1 BETA SUBCOMPLEX SUBUNIT 4"/>
    <property type="match status" value="1"/>
</dbReference>
<evidence type="ECO:0000256" key="1">
    <source>
        <dbReference type="ARBA" id="ARBA00004434"/>
    </source>
</evidence>
<dbReference type="Proteomes" id="UP001150569">
    <property type="component" value="Unassembled WGS sequence"/>
</dbReference>
<keyword evidence="5" id="KW-0679">Respiratory chain</keyword>
<evidence type="ECO:0000256" key="11">
    <source>
        <dbReference type="ARBA" id="ARBA00023136"/>
    </source>
</evidence>
<keyword evidence="9 14" id="KW-1133">Transmembrane helix</keyword>
<evidence type="ECO:0000256" key="5">
    <source>
        <dbReference type="ARBA" id="ARBA00022660"/>
    </source>
</evidence>
<evidence type="ECO:0000256" key="10">
    <source>
        <dbReference type="ARBA" id="ARBA00023128"/>
    </source>
</evidence>
<organism evidence="15 16">
    <name type="scientific">Tieghemiomyces parasiticus</name>
    <dbReference type="NCBI Taxonomy" id="78921"/>
    <lineage>
        <taxon>Eukaryota</taxon>
        <taxon>Fungi</taxon>
        <taxon>Fungi incertae sedis</taxon>
        <taxon>Zoopagomycota</taxon>
        <taxon>Kickxellomycotina</taxon>
        <taxon>Dimargaritomycetes</taxon>
        <taxon>Dimargaritales</taxon>
        <taxon>Dimargaritaceae</taxon>
        <taxon>Tieghemiomyces</taxon>
    </lineage>
</organism>
<evidence type="ECO:0000256" key="4">
    <source>
        <dbReference type="ARBA" id="ARBA00022448"/>
    </source>
</evidence>
<dbReference type="PANTHER" id="PTHR39476">
    <property type="entry name" value="NADH:UBIQUINONE OXIDOREDUCTASE 6.6KD SUBUNIT"/>
    <property type="match status" value="1"/>
</dbReference>
<evidence type="ECO:0000256" key="13">
    <source>
        <dbReference type="ARBA" id="ARBA00030987"/>
    </source>
</evidence>
<comment type="similarity">
    <text evidence="2">Belongs to the complex I NDUFB4 subunit family.</text>
</comment>
<evidence type="ECO:0000313" key="16">
    <source>
        <dbReference type="Proteomes" id="UP001150569"/>
    </source>
</evidence>
<evidence type="ECO:0000256" key="6">
    <source>
        <dbReference type="ARBA" id="ARBA00022692"/>
    </source>
</evidence>
<evidence type="ECO:0000256" key="3">
    <source>
        <dbReference type="ARBA" id="ARBA00018681"/>
    </source>
</evidence>
<evidence type="ECO:0000313" key="15">
    <source>
        <dbReference type="EMBL" id="KAJ1908270.1"/>
    </source>
</evidence>
<comment type="caution">
    <text evidence="15">The sequence shown here is derived from an EMBL/GenBank/DDBJ whole genome shotgun (WGS) entry which is preliminary data.</text>
</comment>
<keyword evidence="11 14" id="KW-0472">Membrane</keyword>
<accession>A0A9W7ZMC9</accession>
<dbReference type="OrthoDB" id="15108at2759"/>
<comment type="subcellular location">
    <subcellularLocation>
        <location evidence="1">Mitochondrion inner membrane</location>
        <topology evidence="1">Single-pass membrane protein</topology>
    </subcellularLocation>
</comment>
<dbReference type="AlphaFoldDB" id="A0A9W7ZMC9"/>
<evidence type="ECO:0000256" key="9">
    <source>
        <dbReference type="ARBA" id="ARBA00022989"/>
    </source>
</evidence>
<evidence type="ECO:0000256" key="8">
    <source>
        <dbReference type="ARBA" id="ARBA00022982"/>
    </source>
</evidence>
<reference evidence="15" key="1">
    <citation type="submission" date="2022-07" db="EMBL/GenBank/DDBJ databases">
        <title>Phylogenomic reconstructions and comparative analyses of Kickxellomycotina fungi.</title>
        <authorList>
            <person name="Reynolds N.K."/>
            <person name="Stajich J.E."/>
            <person name="Barry K."/>
            <person name="Grigoriev I.V."/>
            <person name="Crous P."/>
            <person name="Smith M.E."/>
        </authorList>
    </citation>
    <scope>NUCLEOTIDE SEQUENCE</scope>
    <source>
        <strain evidence="15">RSA 861</strain>
    </source>
</reference>